<evidence type="ECO:0000313" key="2">
    <source>
        <dbReference type="EMBL" id="BAM00922.1"/>
    </source>
</evidence>
<feature type="transmembrane region" description="Helical" evidence="1">
    <location>
        <begin position="186"/>
        <end position="205"/>
    </location>
</feature>
<dbReference type="HOGENOM" id="CLU_968680_0_0_0"/>
<evidence type="ECO:0000256" key="1">
    <source>
        <dbReference type="SAM" id="Phobius"/>
    </source>
</evidence>
<keyword evidence="1" id="KW-0472">Membrane</keyword>
<keyword evidence="3" id="KW-1185">Reference proteome</keyword>
<gene>
    <name evidence="2" type="ordered locus">CLDAP_28820</name>
</gene>
<feature type="transmembrane region" description="Helical" evidence="1">
    <location>
        <begin position="79"/>
        <end position="108"/>
    </location>
</feature>
<dbReference type="KEGG" id="cap:CLDAP_28820"/>
<organism evidence="2 3">
    <name type="scientific">Caldilinea aerophila (strain DSM 14535 / JCM 11387 / NBRC 104270 / STL-6-O1)</name>
    <dbReference type="NCBI Taxonomy" id="926550"/>
    <lineage>
        <taxon>Bacteria</taxon>
        <taxon>Bacillati</taxon>
        <taxon>Chloroflexota</taxon>
        <taxon>Caldilineae</taxon>
        <taxon>Caldilineales</taxon>
        <taxon>Caldilineaceae</taxon>
        <taxon>Caldilinea</taxon>
    </lineage>
</organism>
<protein>
    <submittedName>
        <fullName evidence="2">Uncharacterized protein</fullName>
    </submittedName>
</protein>
<proteinExistence type="predicted"/>
<evidence type="ECO:0000313" key="3">
    <source>
        <dbReference type="Proteomes" id="UP000007880"/>
    </source>
</evidence>
<dbReference type="RefSeq" id="WP_014434149.1">
    <property type="nucleotide sequence ID" value="NC_017079.1"/>
</dbReference>
<keyword evidence="1" id="KW-0812">Transmembrane</keyword>
<feature type="transmembrane region" description="Helical" evidence="1">
    <location>
        <begin position="48"/>
        <end position="67"/>
    </location>
</feature>
<name>I0I6N4_CALAS</name>
<sequence>MRFQPTASLAALASRRLKRGPLGVSQGDGKHMSQPSVNMQSVQVTYRIFLRDMFPGWIVGMWIAYLINPRFFDDNTAIILLAVVSFIWSPVVGLLVNAIGYILFGWLLENKIADFLFGFVFRREERATQKYILHLAELIGMDKGKELQKFREELFDRLGFIIRTSGWSDRDEVVERIRGVHQTARSLAFIFGLFSLLYRSSQLPIGNTTSILGWQVFVPLALLFLFLAWFLYGYARLTEIHLLYELVSFNQLSLSILKIKEQEAKRLTLAAGDSGFAAEGTGREPAK</sequence>
<dbReference type="EMBL" id="AP012337">
    <property type="protein sequence ID" value="BAM00922.1"/>
    <property type="molecule type" value="Genomic_DNA"/>
</dbReference>
<keyword evidence="1" id="KW-1133">Transmembrane helix</keyword>
<feature type="transmembrane region" description="Helical" evidence="1">
    <location>
        <begin position="211"/>
        <end position="232"/>
    </location>
</feature>
<dbReference type="AlphaFoldDB" id="I0I6N4"/>
<accession>I0I6N4</accession>
<dbReference type="Proteomes" id="UP000007880">
    <property type="component" value="Chromosome"/>
</dbReference>
<reference evidence="2 3" key="1">
    <citation type="submission" date="2012-02" db="EMBL/GenBank/DDBJ databases">
        <title>Complete genome sequence of Caldilinea aerophila DSM 14535 (= NBRC 102666).</title>
        <authorList>
            <person name="Oguchi A."/>
            <person name="Hosoyama A."/>
            <person name="Sekine M."/>
            <person name="Fukai R."/>
            <person name="Kato Y."/>
            <person name="Nakamura S."/>
            <person name="Hanada S."/>
            <person name="Yamazaki S."/>
            <person name="Fujita N."/>
        </authorList>
    </citation>
    <scope>NUCLEOTIDE SEQUENCE [LARGE SCALE GENOMIC DNA]</scope>
    <source>
        <strain evidence="3">DSM 14535 / JCM 11387 / NBRC 104270 / STL-6-O1</strain>
    </source>
</reference>